<dbReference type="EMBL" id="AOIC01000004">
    <property type="protein sequence ID" value="ELY74142.1"/>
    <property type="molecule type" value="Genomic_DNA"/>
</dbReference>
<dbReference type="SUPFAM" id="SSF102215">
    <property type="entry name" value="Creatininase"/>
    <property type="match status" value="1"/>
</dbReference>
<protein>
    <submittedName>
        <fullName evidence="2">Creatininase</fullName>
    </submittedName>
</protein>
<organism evidence="2 3">
    <name type="scientific">Natronobacterium gregoryi (strain ATCC 43098 / DSM 3393 / CCM 3738 / CIP 104747 / IAM 13177 / JCM 8860 / NBRC 102187 / NCIMB 2189 / SP2)</name>
    <dbReference type="NCBI Taxonomy" id="797304"/>
    <lineage>
        <taxon>Archaea</taxon>
        <taxon>Methanobacteriati</taxon>
        <taxon>Methanobacteriota</taxon>
        <taxon>Stenosarchaea group</taxon>
        <taxon>Halobacteria</taxon>
        <taxon>Halobacteriales</taxon>
        <taxon>Natrialbaceae</taxon>
        <taxon>Natronobacterium</taxon>
    </lineage>
</organism>
<name>L9YKX2_NATGS</name>
<dbReference type="Gene3D" id="3.40.50.10310">
    <property type="entry name" value="Creatininase"/>
    <property type="match status" value="1"/>
</dbReference>
<dbReference type="Proteomes" id="UP000011613">
    <property type="component" value="Unassembled WGS sequence"/>
</dbReference>
<accession>L9YKX2</accession>
<dbReference type="AlphaFoldDB" id="L9YKX2"/>
<feature type="region of interest" description="Disordered" evidence="1">
    <location>
        <begin position="1"/>
        <end position="20"/>
    </location>
</feature>
<comment type="caution">
    <text evidence="2">The sequence shown here is derived from an EMBL/GenBank/DDBJ whole genome shotgun (WGS) entry which is preliminary data.</text>
</comment>
<reference evidence="2 3" key="1">
    <citation type="journal article" date="2014" name="PLoS Genet.">
        <title>Phylogenetically driven sequencing of extremely halophilic archaea reveals strategies for static and dynamic osmo-response.</title>
        <authorList>
            <person name="Becker E.A."/>
            <person name="Seitzer P.M."/>
            <person name="Tritt A."/>
            <person name="Larsen D."/>
            <person name="Krusor M."/>
            <person name="Yao A.I."/>
            <person name="Wu D."/>
            <person name="Madern D."/>
            <person name="Eisen J.A."/>
            <person name="Darling A.E."/>
            <person name="Facciotti M.T."/>
        </authorList>
    </citation>
    <scope>NUCLEOTIDE SEQUENCE [LARGE SCALE GENOMIC DNA]</scope>
    <source>
        <strain evidence="2 3">SP2</strain>
    </source>
</reference>
<feature type="non-terminal residue" evidence="2">
    <location>
        <position position="1"/>
    </location>
</feature>
<evidence type="ECO:0000313" key="2">
    <source>
        <dbReference type="EMBL" id="ELY74142.1"/>
    </source>
</evidence>
<feature type="compositionally biased region" description="Basic and acidic residues" evidence="1">
    <location>
        <begin position="10"/>
        <end position="20"/>
    </location>
</feature>
<evidence type="ECO:0000256" key="1">
    <source>
        <dbReference type="SAM" id="MobiDB-lite"/>
    </source>
</evidence>
<dbReference type="InterPro" id="IPR024087">
    <property type="entry name" value="Creatininase-like_sf"/>
</dbReference>
<sequence>EFSDNGVVGDPREGDADRGEELLELASSALAELLEAVAERDASRSGET</sequence>
<evidence type="ECO:0000313" key="3">
    <source>
        <dbReference type="Proteomes" id="UP000011613"/>
    </source>
</evidence>
<proteinExistence type="predicted"/>
<gene>
    <name evidence="2" type="ORF">C490_00535</name>
</gene>